<dbReference type="EMBL" id="GGFM01009752">
    <property type="protein sequence ID" value="MBW30503.1"/>
    <property type="molecule type" value="Transcribed_RNA"/>
</dbReference>
<protein>
    <submittedName>
        <fullName evidence="2">Putative secreted peptide</fullName>
    </submittedName>
</protein>
<sequence>MLVLLLLLLLVVVLMAVGVSSSFPVDLSRSCFGGFSVSFTFILRLVSCCEEEISACSLRRFPVSFECLPFLRFR</sequence>
<keyword evidence="1" id="KW-0732">Signal</keyword>
<proteinExistence type="predicted"/>
<evidence type="ECO:0000256" key="1">
    <source>
        <dbReference type="SAM" id="SignalP"/>
    </source>
</evidence>
<evidence type="ECO:0000313" key="2">
    <source>
        <dbReference type="EMBL" id="MBW30503.1"/>
    </source>
</evidence>
<dbReference type="AlphaFoldDB" id="A0A2M3ZPT0"/>
<accession>A0A2M3ZPT0</accession>
<reference evidence="2" key="1">
    <citation type="submission" date="2018-01" db="EMBL/GenBank/DDBJ databases">
        <title>An insight into the sialome of Amazonian anophelines.</title>
        <authorList>
            <person name="Ribeiro J.M."/>
            <person name="Scarpassa V."/>
            <person name="Calvo E."/>
        </authorList>
    </citation>
    <scope>NUCLEOTIDE SEQUENCE</scope>
    <source>
        <tissue evidence="2">Salivary glands</tissue>
    </source>
</reference>
<name>A0A2M3ZPT0_9DIPT</name>
<feature type="signal peptide" evidence="1">
    <location>
        <begin position="1"/>
        <end position="22"/>
    </location>
</feature>
<organism evidence="2">
    <name type="scientific">Anopheles braziliensis</name>
    <dbReference type="NCBI Taxonomy" id="58242"/>
    <lineage>
        <taxon>Eukaryota</taxon>
        <taxon>Metazoa</taxon>
        <taxon>Ecdysozoa</taxon>
        <taxon>Arthropoda</taxon>
        <taxon>Hexapoda</taxon>
        <taxon>Insecta</taxon>
        <taxon>Pterygota</taxon>
        <taxon>Neoptera</taxon>
        <taxon>Endopterygota</taxon>
        <taxon>Diptera</taxon>
        <taxon>Nematocera</taxon>
        <taxon>Culicoidea</taxon>
        <taxon>Culicidae</taxon>
        <taxon>Anophelinae</taxon>
        <taxon>Anopheles</taxon>
    </lineage>
</organism>
<feature type="chain" id="PRO_5014695081" evidence="1">
    <location>
        <begin position="23"/>
        <end position="74"/>
    </location>
</feature>